<dbReference type="EMBL" id="JAMRXG010000002">
    <property type="protein sequence ID" value="MCM6772772.1"/>
    <property type="molecule type" value="Genomic_DNA"/>
</dbReference>
<accession>A0A9X2E297</accession>
<keyword evidence="2" id="KW-1185">Reference proteome</keyword>
<reference evidence="1" key="1">
    <citation type="submission" date="2022-06" db="EMBL/GenBank/DDBJ databases">
        <title>Novel species in genus nocardia.</title>
        <authorList>
            <person name="Li F."/>
        </authorList>
    </citation>
    <scope>NUCLEOTIDE SEQUENCE</scope>
    <source>
        <strain evidence="1">CDC141</strain>
    </source>
</reference>
<dbReference type="Proteomes" id="UP001139157">
    <property type="component" value="Unassembled WGS sequence"/>
</dbReference>
<evidence type="ECO:0000313" key="2">
    <source>
        <dbReference type="Proteomes" id="UP001139157"/>
    </source>
</evidence>
<evidence type="ECO:0000313" key="1">
    <source>
        <dbReference type="EMBL" id="MCM6772772.1"/>
    </source>
</evidence>
<organism evidence="1 2">
    <name type="scientific">Nocardia pulmonis</name>
    <dbReference type="NCBI Taxonomy" id="2951408"/>
    <lineage>
        <taxon>Bacteria</taxon>
        <taxon>Bacillati</taxon>
        <taxon>Actinomycetota</taxon>
        <taxon>Actinomycetes</taxon>
        <taxon>Mycobacteriales</taxon>
        <taxon>Nocardiaceae</taxon>
        <taxon>Nocardia</taxon>
    </lineage>
</organism>
<protein>
    <submittedName>
        <fullName evidence="1">Uncharacterized protein</fullName>
    </submittedName>
</protein>
<comment type="caution">
    <text evidence="1">The sequence shown here is derived from an EMBL/GenBank/DDBJ whole genome shotgun (WGS) entry which is preliminary data.</text>
</comment>
<dbReference type="AlphaFoldDB" id="A0A9X2E297"/>
<sequence>MSDSLKARVREKILRQLNEDGAPDPEQDDTRQVSVENDLEALDAVADDDPLIEELAERYLVP</sequence>
<gene>
    <name evidence="1" type="ORF">NDR86_04710</name>
</gene>
<proteinExistence type="predicted"/>
<name>A0A9X2E297_9NOCA</name>
<dbReference type="RefSeq" id="WP_251909779.1">
    <property type="nucleotide sequence ID" value="NZ_JAMRXG010000002.1"/>
</dbReference>